<dbReference type="AlphaFoldDB" id="D7FYI1"/>
<keyword evidence="2" id="KW-1185">Reference proteome</keyword>
<protein>
    <recommendedName>
        <fullName evidence="3">Cyclic nucleotide-binding domain-containing protein</fullName>
    </recommendedName>
</protein>
<dbReference type="EMBL" id="FN649760">
    <property type="protein sequence ID" value="CBJ32523.1"/>
    <property type="molecule type" value="Genomic_DNA"/>
</dbReference>
<dbReference type="InParanoid" id="D7FYI1"/>
<gene>
    <name evidence="1" type="ORF">Esi_0344_0035</name>
</gene>
<name>D7FYI1_ECTSI</name>
<dbReference type="InterPro" id="IPR014710">
    <property type="entry name" value="RmlC-like_jellyroll"/>
</dbReference>
<evidence type="ECO:0000313" key="1">
    <source>
        <dbReference type="EMBL" id="CBJ32523.1"/>
    </source>
</evidence>
<organism evidence="1 2">
    <name type="scientific">Ectocarpus siliculosus</name>
    <name type="common">Brown alga</name>
    <name type="synonym">Conferva siliculosa</name>
    <dbReference type="NCBI Taxonomy" id="2880"/>
    <lineage>
        <taxon>Eukaryota</taxon>
        <taxon>Sar</taxon>
        <taxon>Stramenopiles</taxon>
        <taxon>Ochrophyta</taxon>
        <taxon>PX clade</taxon>
        <taxon>Phaeophyceae</taxon>
        <taxon>Ectocarpales</taxon>
        <taxon>Ectocarpaceae</taxon>
        <taxon>Ectocarpus</taxon>
    </lineage>
</organism>
<proteinExistence type="predicted"/>
<sequence>MPLERPRSSVIKEAGARRSFAKLNTVLRRGDCYGEELLLEGSVRRKGNAHIKAVTDMEVLLFNGQDLEHIIDLKAKPLEDTFRLNRLLAYNSVLCSLSRKQILLLETFTQAKKLAAGEIVWKAGHPVEQVVLVAKGKLAFVNAGFADWASGNSV</sequence>
<dbReference type="SUPFAM" id="SSF51206">
    <property type="entry name" value="cAMP-binding domain-like"/>
    <property type="match status" value="1"/>
</dbReference>
<evidence type="ECO:0008006" key="3">
    <source>
        <dbReference type="Google" id="ProtNLM"/>
    </source>
</evidence>
<evidence type="ECO:0000313" key="2">
    <source>
        <dbReference type="Proteomes" id="UP000002630"/>
    </source>
</evidence>
<dbReference type="Gene3D" id="2.60.120.10">
    <property type="entry name" value="Jelly Rolls"/>
    <property type="match status" value="1"/>
</dbReference>
<accession>D7FYI1</accession>
<dbReference type="Proteomes" id="UP000002630">
    <property type="component" value="Unassembled WGS sequence"/>
</dbReference>
<reference evidence="1 2" key="1">
    <citation type="journal article" date="2010" name="Nature">
        <title>The Ectocarpus genome and the independent evolution of multicellularity in brown algae.</title>
        <authorList>
            <person name="Cock J.M."/>
            <person name="Sterck L."/>
            <person name="Rouze P."/>
            <person name="Scornet D."/>
            <person name="Allen A.E."/>
            <person name="Amoutzias G."/>
            <person name="Anthouard V."/>
            <person name="Artiguenave F."/>
            <person name="Aury J.M."/>
            <person name="Badger J.H."/>
            <person name="Beszteri B."/>
            <person name="Billiau K."/>
            <person name="Bonnet E."/>
            <person name="Bothwell J.H."/>
            <person name="Bowler C."/>
            <person name="Boyen C."/>
            <person name="Brownlee C."/>
            <person name="Carrano C.J."/>
            <person name="Charrier B."/>
            <person name="Cho G.Y."/>
            <person name="Coelho S.M."/>
            <person name="Collen J."/>
            <person name="Corre E."/>
            <person name="Da Silva C."/>
            <person name="Delage L."/>
            <person name="Delaroque N."/>
            <person name="Dittami S.M."/>
            <person name="Doulbeau S."/>
            <person name="Elias M."/>
            <person name="Farnham G."/>
            <person name="Gachon C.M."/>
            <person name="Gschloessl B."/>
            <person name="Heesch S."/>
            <person name="Jabbari K."/>
            <person name="Jubin C."/>
            <person name="Kawai H."/>
            <person name="Kimura K."/>
            <person name="Kloareg B."/>
            <person name="Kupper F.C."/>
            <person name="Lang D."/>
            <person name="Le Bail A."/>
            <person name="Leblanc C."/>
            <person name="Lerouge P."/>
            <person name="Lohr M."/>
            <person name="Lopez P.J."/>
            <person name="Martens C."/>
            <person name="Maumus F."/>
            <person name="Michel G."/>
            <person name="Miranda-Saavedra D."/>
            <person name="Morales J."/>
            <person name="Moreau H."/>
            <person name="Motomura T."/>
            <person name="Nagasato C."/>
            <person name="Napoli C.A."/>
            <person name="Nelson D.R."/>
            <person name="Nyvall-Collen P."/>
            <person name="Peters A.F."/>
            <person name="Pommier C."/>
            <person name="Potin P."/>
            <person name="Poulain J."/>
            <person name="Quesneville H."/>
            <person name="Read B."/>
            <person name="Rensing S.A."/>
            <person name="Ritter A."/>
            <person name="Rousvoal S."/>
            <person name="Samanta M."/>
            <person name="Samson G."/>
            <person name="Schroeder D.C."/>
            <person name="Segurens B."/>
            <person name="Strittmatter M."/>
            <person name="Tonon T."/>
            <person name="Tregear J.W."/>
            <person name="Valentin K."/>
            <person name="von Dassow P."/>
            <person name="Yamagishi T."/>
            <person name="Van de Peer Y."/>
            <person name="Wincker P."/>
        </authorList>
    </citation>
    <scope>NUCLEOTIDE SEQUENCE [LARGE SCALE GENOMIC DNA]</scope>
    <source>
        <strain evidence="2">Ec32 / CCAP1310/4</strain>
    </source>
</reference>
<dbReference type="InterPro" id="IPR018490">
    <property type="entry name" value="cNMP-bd_dom_sf"/>
</dbReference>